<dbReference type="GO" id="GO:0097621">
    <property type="term" value="F:monoamine oxidase activity"/>
    <property type="evidence" value="ECO:0007669"/>
    <property type="project" value="UniProtKB-EC"/>
</dbReference>
<dbReference type="PRINTS" id="PR00757">
    <property type="entry name" value="AMINEOXDASEF"/>
</dbReference>
<organism evidence="8 9">
    <name type="scientific">Trichoderma gamsii</name>
    <dbReference type="NCBI Taxonomy" id="398673"/>
    <lineage>
        <taxon>Eukaryota</taxon>
        <taxon>Fungi</taxon>
        <taxon>Dikarya</taxon>
        <taxon>Ascomycota</taxon>
        <taxon>Pezizomycotina</taxon>
        <taxon>Sordariomycetes</taxon>
        <taxon>Hypocreomycetidae</taxon>
        <taxon>Hypocreales</taxon>
        <taxon>Hypocreaceae</taxon>
        <taxon>Trichoderma</taxon>
    </lineage>
</organism>
<sequence>MASSQPDGLSDGLSEGHDRETTTQVIIIGGGLSGLQAAHDLQESGVSCLILEARDRVGGKLWSVPLGKGYVDLGGAWTNNENQPKVTALAEKLGLQMIKQNISGDCILEDYGRFPYGSDPPLSREDKITLAEVRARVEALCHTVTIADFDQVLAEYGHMSMDELIICMGATDTVRRIVNIWTTAMLGVESTQISSIFFLHYCQAGGGLLQMRSDDAGGGQHLRFRNGSQSLSNGLRDGLEPNTVIYSAVVERVEQDLRSGCRVTTRGGRKFCCERVICTVPSPFLKQITFSPSLSADKIWLSTHSKLGFYAKVFLIYTEPWWRKLGLCGLSQGFHGPVSLTRDASNDQDGLYALICFVVGQRGREWALKEEPDRLAEVIAHVDRIYGVKIPRPVETREQIWNQEEFSRGAPCPVVPAYCLRSLSQDQWRPEGFIHFAGTETSTVWKGYMEGALTSGSRAAKEVFDILSTS</sequence>
<evidence type="ECO:0000256" key="2">
    <source>
        <dbReference type="ARBA" id="ARBA00005995"/>
    </source>
</evidence>
<feature type="binding site" evidence="5">
    <location>
        <begin position="52"/>
        <end position="53"/>
    </location>
    <ligand>
        <name>FAD</name>
        <dbReference type="ChEBI" id="CHEBI:57692"/>
    </ligand>
</feature>
<comment type="cofactor">
    <cofactor evidence="1 6">
        <name>FAD</name>
        <dbReference type="ChEBI" id="CHEBI:57692"/>
    </cofactor>
</comment>
<dbReference type="PANTHER" id="PTHR43563:SF14">
    <property type="entry name" value="AMINE OXIDASE"/>
    <property type="match status" value="1"/>
</dbReference>
<gene>
    <name evidence="8" type="ORF">TGAMA5MH_05960</name>
</gene>
<dbReference type="SUPFAM" id="SSF51905">
    <property type="entry name" value="FAD/NAD(P)-binding domain"/>
    <property type="match status" value="1"/>
</dbReference>
<evidence type="ECO:0000256" key="3">
    <source>
        <dbReference type="ARBA" id="ARBA00023002"/>
    </source>
</evidence>
<accession>A0A2K0T9S4</accession>
<comment type="similarity">
    <text evidence="2 6">Belongs to the flavin monoamine oxidase family.</text>
</comment>
<comment type="caution">
    <text evidence="8">The sequence shown here is derived from an EMBL/GenBank/DDBJ whole genome shotgun (WGS) entry which is preliminary data.</text>
</comment>
<dbReference type="OrthoDB" id="5046242at2759"/>
<name>A0A2K0T9S4_9HYPO</name>
<dbReference type="EC" id="1.4.3.-" evidence="6"/>
<dbReference type="InterPro" id="IPR050703">
    <property type="entry name" value="Flavin_MAO"/>
</dbReference>
<feature type="binding site" evidence="5">
    <location>
        <position position="250"/>
    </location>
    <ligand>
        <name>FAD</name>
        <dbReference type="ChEBI" id="CHEBI:57692"/>
    </ligand>
</feature>
<dbReference type="EMBL" id="MTYH01000051">
    <property type="protein sequence ID" value="PNP42278.1"/>
    <property type="molecule type" value="Genomic_DNA"/>
</dbReference>
<evidence type="ECO:0000259" key="7">
    <source>
        <dbReference type="Pfam" id="PF01593"/>
    </source>
</evidence>
<keyword evidence="6" id="KW-0274">FAD</keyword>
<evidence type="ECO:0000256" key="6">
    <source>
        <dbReference type="RuleBase" id="RU362067"/>
    </source>
</evidence>
<feature type="domain" description="Amine oxidase" evidence="7">
    <location>
        <begin position="32"/>
        <end position="463"/>
    </location>
</feature>
<evidence type="ECO:0000256" key="1">
    <source>
        <dbReference type="ARBA" id="ARBA00001974"/>
    </source>
</evidence>
<keyword evidence="6" id="KW-0285">Flavoprotein</keyword>
<feature type="binding site" evidence="5">
    <location>
        <position position="33"/>
    </location>
    <ligand>
        <name>FAD</name>
        <dbReference type="ChEBI" id="CHEBI:57692"/>
    </ligand>
</feature>
<dbReference type="Gene3D" id="1.10.405.10">
    <property type="entry name" value="Guanine Nucleotide Dissociation Inhibitor, domain 1"/>
    <property type="match status" value="1"/>
</dbReference>
<dbReference type="InterPro" id="IPR001613">
    <property type="entry name" value="Flavin_amine_oxidase"/>
</dbReference>
<protein>
    <recommendedName>
        <fullName evidence="6">Amine oxidase</fullName>
        <ecNumber evidence="6">1.4.3.-</ecNumber>
    </recommendedName>
</protein>
<dbReference type="AlphaFoldDB" id="A0A2K0T9S4"/>
<dbReference type="Proteomes" id="UP000236546">
    <property type="component" value="Unassembled WGS sequence"/>
</dbReference>
<dbReference type="Gene3D" id="3.50.50.60">
    <property type="entry name" value="FAD/NAD(P)-binding domain"/>
    <property type="match status" value="1"/>
</dbReference>
<reference evidence="8 9" key="1">
    <citation type="submission" date="2017-02" db="EMBL/GenBank/DDBJ databases">
        <title>Genomes of Trichoderma spp. with biocontrol activity.</title>
        <authorList>
            <person name="Gardiner D."/>
            <person name="Kazan K."/>
            <person name="Vos C."/>
            <person name="Harvey P."/>
        </authorList>
    </citation>
    <scope>NUCLEOTIDE SEQUENCE [LARGE SCALE GENOMIC DNA]</scope>
    <source>
        <strain evidence="8 9">A5MH</strain>
    </source>
</reference>
<feature type="binding site" evidence="5">
    <location>
        <position position="440"/>
    </location>
    <ligand>
        <name>FAD</name>
        <dbReference type="ChEBI" id="CHEBI:57692"/>
    </ligand>
</feature>
<proteinExistence type="inferred from homology"/>
<evidence type="ECO:0000313" key="8">
    <source>
        <dbReference type="EMBL" id="PNP42278.1"/>
    </source>
</evidence>
<dbReference type="InterPro" id="IPR002937">
    <property type="entry name" value="Amino_oxidase"/>
</dbReference>
<comment type="catalytic activity">
    <reaction evidence="4">
        <text>a secondary aliphatic amine + O2 + H2O = a primary amine + an aldehyde + H2O2</text>
        <dbReference type="Rhea" id="RHEA:26414"/>
        <dbReference type="ChEBI" id="CHEBI:15377"/>
        <dbReference type="ChEBI" id="CHEBI:15379"/>
        <dbReference type="ChEBI" id="CHEBI:16240"/>
        <dbReference type="ChEBI" id="CHEBI:17478"/>
        <dbReference type="ChEBI" id="CHEBI:58855"/>
        <dbReference type="ChEBI" id="CHEBI:65296"/>
        <dbReference type="EC" id="1.4.3.4"/>
    </reaction>
</comment>
<dbReference type="InterPro" id="IPR036188">
    <property type="entry name" value="FAD/NAD-bd_sf"/>
</dbReference>
<keyword evidence="3 6" id="KW-0560">Oxidoreductase</keyword>
<evidence type="ECO:0000256" key="5">
    <source>
        <dbReference type="PIRSR" id="PIRSR601613-1"/>
    </source>
</evidence>
<feature type="binding site" evidence="5">
    <location>
        <position position="357"/>
    </location>
    <ligand>
        <name>substrate</name>
    </ligand>
</feature>
<dbReference type="Gene3D" id="3.90.660.10">
    <property type="match status" value="1"/>
</dbReference>
<evidence type="ECO:0000256" key="4">
    <source>
        <dbReference type="ARBA" id="ARBA00048448"/>
    </source>
</evidence>
<dbReference type="Pfam" id="PF01593">
    <property type="entry name" value="Amino_oxidase"/>
    <property type="match status" value="1"/>
</dbReference>
<dbReference type="SUPFAM" id="SSF54373">
    <property type="entry name" value="FAD-linked reductases, C-terminal domain"/>
    <property type="match status" value="1"/>
</dbReference>
<evidence type="ECO:0000313" key="9">
    <source>
        <dbReference type="Proteomes" id="UP000236546"/>
    </source>
</evidence>
<dbReference type="PANTHER" id="PTHR43563">
    <property type="entry name" value="AMINE OXIDASE"/>
    <property type="match status" value="1"/>
</dbReference>